<reference evidence="10" key="1">
    <citation type="submission" date="2021-12" db="EMBL/GenBank/DDBJ databases">
        <authorList>
            <person name="Martin H S."/>
        </authorList>
    </citation>
    <scope>NUCLEOTIDE SEQUENCE</scope>
</reference>
<protein>
    <recommendedName>
        <fullName evidence="9">ATP synthase subunit b</fullName>
    </recommendedName>
</protein>
<evidence type="ECO:0000256" key="7">
    <source>
        <dbReference type="ARBA" id="ARBA00023128"/>
    </source>
</evidence>
<dbReference type="Proteomes" id="UP000838878">
    <property type="component" value="Chromosome 9"/>
</dbReference>
<dbReference type="OrthoDB" id="67388at2759"/>
<evidence type="ECO:0000256" key="3">
    <source>
        <dbReference type="ARBA" id="ARBA00022547"/>
    </source>
</evidence>
<evidence type="ECO:0000256" key="2">
    <source>
        <dbReference type="ARBA" id="ARBA00022448"/>
    </source>
</evidence>
<comment type="subunit">
    <text evidence="9">F-type ATPases have 2 components, CF(1) - the catalytic core - and CF(0) - the membrane proton channel. CF(1) and CF(0) have multiple subunits.</text>
</comment>
<comment type="function">
    <text evidence="9">Subunit b, of the mitochondrial membrane ATP synthase complex (F(1)F(0) ATP synthase or Complex V) that produces ATP from ADP in the presence of a proton gradient across the membrane which is generated by electron transport complexes of the respiratory chain. ATP synthase complex consist of a soluble F(1) head domain - the catalytic core - and a membrane F(1) domain - the membrane proton channel. These two domains are linked by a central stalk rotating inside the F(1) region and a stationary peripheral stalk. During catalysis, ATP synthesis in the catalytic domain of F(1) is coupled via a rotary mechanism of the central stalk subunits to proton translocation. In vivo, can only synthesize ATP although its ATP hydrolase activity can be activated artificially in vitro. Part of the complex F(0) domain. Part of the complex F(0) domain and the peripheric stalk, which acts as a stator to hold the catalytic alpha(3)beta(3) subcomplex and subunit a/ATP6 static relative to the rotary elements.</text>
</comment>
<evidence type="ECO:0000313" key="10">
    <source>
        <dbReference type="EMBL" id="CAH0731310.1"/>
    </source>
</evidence>
<proteinExistence type="inferred from homology"/>
<dbReference type="Gene3D" id="1.20.5.2210">
    <property type="match status" value="1"/>
</dbReference>
<feature type="non-terminal residue" evidence="10">
    <location>
        <position position="247"/>
    </location>
</feature>
<evidence type="ECO:0000256" key="6">
    <source>
        <dbReference type="ARBA" id="ARBA00023065"/>
    </source>
</evidence>
<keyword evidence="11" id="KW-1185">Reference proteome</keyword>
<evidence type="ECO:0000256" key="5">
    <source>
        <dbReference type="ARBA" id="ARBA00022792"/>
    </source>
</evidence>
<sequence>MFSRLALRSVAARQTPSTALVARGSASEVSGVRDEKNFPRPVRATEPGKVRLGFIPEEWFQFFHSKTGVTGPYTFGVGLTTYLFSKEIYVMEHEYYTGLSIFLMVYYASTKFGPKLAVWLDKEVENVEKEWNEGRVQTLKSLEEAIAGEKEAQWRAQGQELLIEAKKENVLLQLEAAYRERMMNAYLEVKRRLDYQLEKTNVERRIAQKNMVDWIVTNVTKAITPDQEKQALDRCIADLAALAKIKA</sequence>
<evidence type="ECO:0000256" key="9">
    <source>
        <dbReference type="RuleBase" id="RU368017"/>
    </source>
</evidence>
<keyword evidence="7 9" id="KW-0496">Mitochondrion</keyword>
<dbReference type="PANTHER" id="PTHR12733:SF3">
    <property type="entry name" value="ATP SYNTHASE F(0) COMPLEX SUBUNIT B1, MITOCHONDRIAL"/>
    <property type="match status" value="1"/>
</dbReference>
<dbReference type="InterPro" id="IPR013837">
    <property type="entry name" value="ATP_synth_F0_suB"/>
</dbReference>
<dbReference type="GO" id="GO:0045259">
    <property type="term" value="C:proton-transporting ATP synthase complex"/>
    <property type="evidence" value="ECO:0007669"/>
    <property type="project" value="UniProtKB-KW"/>
</dbReference>
<name>A0A8J9YLR3_9NEOP</name>
<keyword evidence="4 9" id="KW-0375">Hydrogen ion transport</keyword>
<dbReference type="InterPro" id="IPR008688">
    <property type="entry name" value="ATP_synth_Bsub_B/MI25"/>
</dbReference>
<dbReference type="GO" id="GO:0005743">
    <property type="term" value="C:mitochondrial inner membrane"/>
    <property type="evidence" value="ECO:0007669"/>
    <property type="project" value="UniProtKB-SubCell"/>
</dbReference>
<evidence type="ECO:0000313" key="11">
    <source>
        <dbReference type="Proteomes" id="UP000838878"/>
    </source>
</evidence>
<keyword evidence="6 9" id="KW-0406">Ion transport</keyword>
<organism evidence="10 11">
    <name type="scientific">Brenthis ino</name>
    <name type="common">lesser marbled fritillary</name>
    <dbReference type="NCBI Taxonomy" id="405034"/>
    <lineage>
        <taxon>Eukaryota</taxon>
        <taxon>Metazoa</taxon>
        <taxon>Ecdysozoa</taxon>
        <taxon>Arthropoda</taxon>
        <taxon>Hexapoda</taxon>
        <taxon>Insecta</taxon>
        <taxon>Pterygota</taxon>
        <taxon>Neoptera</taxon>
        <taxon>Endopterygota</taxon>
        <taxon>Lepidoptera</taxon>
        <taxon>Glossata</taxon>
        <taxon>Ditrysia</taxon>
        <taxon>Papilionoidea</taxon>
        <taxon>Nymphalidae</taxon>
        <taxon>Heliconiinae</taxon>
        <taxon>Argynnini</taxon>
        <taxon>Brenthis</taxon>
    </lineage>
</organism>
<dbReference type="SUPFAM" id="SSF161060">
    <property type="entry name" value="ATP synthase B chain-like"/>
    <property type="match status" value="1"/>
</dbReference>
<comment type="similarity">
    <text evidence="1 9">Belongs to the eukaryotic ATPase B chain family.</text>
</comment>
<dbReference type="PANTHER" id="PTHR12733">
    <property type="entry name" value="MITOCHONDRIAL ATP SYNTHASE B CHAIN"/>
    <property type="match status" value="1"/>
</dbReference>
<evidence type="ECO:0000256" key="1">
    <source>
        <dbReference type="ARBA" id="ARBA00007479"/>
    </source>
</evidence>
<keyword evidence="8 9" id="KW-0472">Membrane</keyword>
<dbReference type="EMBL" id="OV170229">
    <property type="protein sequence ID" value="CAH0731310.1"/>
    <property type="molecule type" value="Genomic_DNA"/>
</dbReference>
<accession>A0A8J9YLR3</accession>
<comment type="subcellular location">
    <subcellularLocation>
        <location evidence="9">Mitochondrion</location>
    </subcellularLocation>
    <subcellularLocation>
        <location evidence="9">Mitochondrion inner membrane</location>
    </subcellularLocation>
</comment>
<evidence type="ECO:0000256" key="8">
    <source>
        <dbReference type="ARBA" id="ARBA00023136"/>
    </source>
</evidence>
<keyword evidence="5 9" id="KW-0999">Mitochondrion inner membrane</keyword>
<keyword evidence="2 9" id="KW-0813">Transport</keyword>
<dbReference type="Pfam" id="PF05405">
    <property type="entry name" value="Mt_ATP-synt_B"/>
    <property type="match status" value="1"/>
</dbReference>
<keyword evidence="3 9" id="KW-0138">CF(0)</keyword>
<evidence type="ECO:0000256" key="4">
    <source>
        <dbReference type="ARBA" id="ARBA00022781"/>
    </source>
</evidence>
<dbReference type="AlphaFoldDB" id="A0A8J9YLR3"/>
<gene>
    <name evidence="10" type="ORF">BINO364_LOCUS16199</name>
</gene>
<dbReference type="GO" id="GO:0046933">
    <property type="term" value="F:proton-transporting ATP synthase activity, rotational mechanism"/>
    <property type="evidence" value="ECO:0007669"/>
    <property type="project" value="TreeGrafter"/>
</dbReference>